<reference evidence="2 3" key="1">
    <citation type="submission" date="2018-06" db="EMBL/GenBank/DDBJ databases">
        <title>Sphaerisporangium craniellae sp. nov., isolated from a marine sponge in the South China Sea.</title>
        <authorList>
            <person name="Li L."/>
        </authorList>
    </citation>
    <scope>NUCLEOTIDE SEQUENCE [LARGE SCALE GENOMIC DNA]</scope>
    <source>
        <strain evidence="2 3">LHW63015</strain>
    </source>
</reference>
<dbReference type="AlphaFoldDB" id="A0A366LJF3"/>
<dbReference type="Gene3D" id="1.10.260.40">
    <property type="entry name" value="lambda repressor-like DNA-binding domains"/>
    <property type="match status" value="1"/>
</dbReference>
<dbReference type="RefSeq" id="WP_113986577.1">
    <property type="nucleotide sequence ID" value="NZ_QMEY01000040.1"/>
</dbReference>
<dbReference type="OrthoDB" id="5177725at2"/>
<keyword evidence="3" id="KW-1185">Reference proteome</keyword>
<evidence type="ECO:0000259" key="1">
    <source>
        <dbReference type="PROSITE" id="PS50943"/>
    </source>
</evidence>
<protein>
    <submittedName>
        <fullName evidence="2">Transcriptional regulator</fullName>
    </submittedName>
</protein>
<organism evidence="2 3">
    <name type="scientific">Spongiactinospora rosea</name>
    <dbReference type="NCBI Taxonomy" id="2248750"/>
    <lineage>
        <taxon>Bacteria</taxon>
        <taxon>Bacillati</taxon>
        <taxon>Actinomycetota</taxon>
        <taxon>Actinomycetes</taxon>
        <taxon>Streptosporangiales</taxon>
        <taxon>Streptosporangiaceae</taxon>
        <taxon>Spongiactinospora</taxon>
    </lineage>
</organism>
<dbReference type="InterPro" id="IPR043917">
    <property type="entry name" value="DUF5753"/>
</dbReference>
<proteinExistence type="predicted"/>
<dbReference type="SUPFAM" id="SSF47413">
    <property type="entry name" value="lambda repressor-like DNA-binding domains"/>
    <property type="match status" value="1"/>
</dbReference>
<accession>A0A366LJF3</accession>
<sequence length="288" mass="32212">MTSSPTARRRRLGHELRRLREAARLKADDVAGRLGWSPTKVSRIETGRVSVHHGDVSDLLDIYEIRDERLRDELTTMARQSRQKGWWHRHRETLKRGFDSYIGLEAEASTLLTFQPQVIPGLLQTQEYARAIIMATSISSGRSDETAEKLNVRASRQELLTRNPPLSIHAILDEAIFHRQFGVEIMMGQCAKLLELSALPNVTIQVLAFSSGAHPALDGAFNILEFPLPIDPAIVYLEQAASGLVLEDAHELTMYTDVFQRLAKQALPPDESASLISTLMEDPKGSPQ</sequence>
<dbReference type="PROSITE" id="PS50943">
    <property type="entry name" value="HTH_CROC1"/>
    <property type="match status" value="1"/>
</dbReference>
<name>A0A366LJF3_9ACTN</name>
<dbReference type="EMBL" id="QMEY01000040">
    <property type="protein sequence ID" value="RBQ14015.1"/>
    <property type="molecule type" value="Genomic_DNA"/>
</dbReference>
<dbReference type="GO" id="GO:0003677">
    <property type="term" value="F:DNA binding"/>
    <property type="evidence" value="ECO:0007669"/>
    <property type="project" value="InterPro"/>
</dbReference>
<evidence type="ECO:0000313" key="3">
    <source>
        <dbReference type="Proteomes" id="UP000253303"/>
    </source>
</evidence>
<dbReference type="SMART" id="SM00530">
    <property type="entry name" value="HTH_XRE"/>
    <property type="match status" value="1"/>
</dbReference>
<comment type="caution">
    <text evidence="2">The sequence shown here is derived from an EMBL/GenBank/DDBJ whole genome shotgun (WGS) entry which is preliminary data.</text>
</comment>
<dbReference type="InterPro" id="IPR001387">
    <property type="entry name" value="Cro/C1-type_HTH"/>
</dbReference>
<dbReference type="InterPro" id="IPR010982">
    <property type="entry name" value="Lambda_DNA-bd_dom_sf"/>
</dbReference>
<dbReference type="CDD" id="cd00093">
    <property type="entry name" value="HTH_XRE"/>
    <property type="match status" value="1"/>
</dbReference>
<dbReference type="Proteomes" id="UP000253303">
    <property type="component" value="Unassembled WGS sequence"/>
</dbReference>
<dbReference type="Pfam" id="PF13560">
    <property type="entry name" value="HTH_31"/>
    <property type="match status" value="1"/>
</dbReference>
<dbReference type="Pfam" id="PF19054">
    <property type="entry name" value="DUF5753"/>
    <property type="match status" value="1"/>
</dbReference>
<evidence type="ECO:0000313" key="2">
    <source>
        <dbReference type="EMBL" id="RBQ14015.1"/>
    </source>
</evidence>
<gene>
    <name evidence="2" type="ORF">DP939_42830</name>
</gene>
<feature type="domain" description="HTH cro/C1-type" evidence="1">
    <location>
        <begin position="16"/>
        <end position="70"/>
    </location>
</feature>